<dbReference type="Pfam" id="PF01656">
    <property type="entry name" value="CbiA"/>
    <property type="match status" value="1"/>
</dbReference>
<feature type="region of interest" description="Disordered" evidence="1">
    <location>
        <begin position="27"/>
        <end position="49"/>
    </location>
</feature>
<dbReference type="EMBL" id="UEGW01000001">
    <property type="protein sequence ID" value="SRX92924.1"/>
    <property type="molecule type" value="Genomic_DNA"/>
</dbReference>
<evidence type="ECO:0000259" key="2">
    <source>
        <dbReference type="Pfam" id="PF01656"/>
    </source>
</evidence>
<dbReference type="STRING" id="29313.BHQ16_00370"/>
<dbReference type="PANTHER" id="PTHR43384:SF14">
    <property type="entry name" value="ESX-1 SECRETION-ASSOCIATED PROTEIN ESPI"/>
    <property type="match status" value="1"/>
</dbReference>
<proteinExistence type="predicted"/>
<dbReference type="GO" id="GO:0051782">
    <property type="term" value="P:negative regulation of cell division"/>
    <property type="evidence" value="ECO:0007669"/>
    <property type="project" value="TreeGrafter"/>
</dbReference>
<evidence type="ECO:0000313" key="4">
    <source>
        <dbReference type="Proteomes" id="UP000252015"/>
    </source>
</evidence>
<dbReference type="InterPro" id="IPR027417">
    <property type="entry name" value="P-loop_NTPase"/>
</dbReference>
<protein>
    <recommendedName>
        <fullName evidence="2">CobQ/CobB/MinD/ParA nucleotide binding domain-containing protein</fullName>
    </recommendedName>
</protein>
<dbReference type="RefSeq" id="WP_181786580.1">
    <property type="nucleotide sequence ID" value="NZ_JACKUN010000022.1"/>
</dbReference>
<dbReference type="SUPFAM" id="SSF52540">
    <property type="entry name" value="P-loop containing nucleoside triphosphate hydrolases"/>
    <property type="match status" value="1"/>
</dbReference>
<dbReference type="PANTHER" id="PTHR43384">
    <property type="entry name" value="SEPTUM SITE-DETERMINING PROTEIN MIND HOMOLOG, CHLOROPLASTIC-RELATED"/>
    <property type="match status" value="1"/>
</dbReference>
<evidence type="ECO:0000313" key="3">
    <source>
        <dbReference type="EMBL" id="SRX92924.1"/>
    </source>
</evidence>
<accession>A0A375YVI5</accession>
<organism evidence="3 4">
    <name type="scientific">Mycobacterium shimoidei</name>
    <dbReference type="NCBI Taxonomy" id="29313"/>
    <lineage>
        <taxon>Bacteria</taxon>
        <taxon>Bacillati</taxon>
        <taxon>Actinomycetota</taxon>
        <taxon>Actinomycetes</taxon>
        <taxon>Mycobacteriales</taxon>
        <taxon>Mycobacteriaceae</taxon>
        <taxon>Mycobacterium</taxon>
    </lineage>
</organism>
<dbReference type="Gene3D" id="3.40.50.300">
    <property type="entry name" value="P-loop containing nucleotide triphosphate hydrolases"/>
    <property type="match status" value="1"/>
</dbReference>
<dbReference type="Proteomes" id="UP000252015">
    <property type="component" value="Unassembled WGS sequence"/>
</dbReference>
<dbReference type="GO" id="GO:0016887">
    <property type="term" value="F:ATP hydrolysis activity"/>
    <property type="evidence" value="ECO:0007669"/>
    <property type="project" value="TreeGrafter"/>
</dbReference>
<dbReference type="GO" id="GO:0009898">
    <property type="term" value="C:cytoplasmic side of plasma membrane"/>
    <property type="evidence" value="ECO:0007669"/>
    <property type="project" value="TreeGrafter"/>
</dbReference>
<name>A0A375YVI5_MYCSH</name>
<feature type="domain" description="CobQ/CobB/MinD/ParA nucleotide binding" evidence="2">
    <location>
        <begin position="111"/>
        <end position="322"/>
    </location>
</feature>
<dbReference type="AlphaFoldDB" id="A0A375YVI5"/>
<gene>
    <name evidence="3" type="ORF">MSP7336_01153</name>
</gene>
<reference evidence="3 4" key="1">
    <citation type="submission" date="2018-05" db="EMBL/GenBank/DDBJ databases">
        <authorList>
            <consortium name="IHU Genomes"/>
        </authorList>
    </citation>
    <scope>NUCLEOTIDE SEQUENCE [LARGE SCALE GENOMIC DNA]</scope>
    <source>
        <strain evidence="3 4">P7336</strain>
    </source>
</reference>
<evidence type="ECO:0000256" key="1">
    <source>
        <dbReference type="SAM" id="MobiDB-lite"/>
    </source>
</evidence>
<dbReference type="InterPro" id="IPR050625">
    <property type="entry name" value="ParA/MinD_ATPase"/>
</dbReference>
<keyword evidence="4" id="KW-1185">Reference proteome</keyword>
<dbReference type="GO" id="GO:0005829">
    <property type="term" value="C:cytosol"/>
    <property type="evidence" value="ECO:0007669"/>
    <property type="project" value="TreeGrafter"/>
</dbReference>
<sequence length="359" mass="39607">MPIEKLSSQKHGVSICTVTNPWKAPADLSEQSGPVWSESPVTRPGQTESVSETVRISDMVAPRKIPPNSGWRKLIYAASFHAINPGESPRERHFRELQARIRRHIRKQYVIGVVSGKGGVGKTTMTACIGAVFRECRPENVVAIDAAPGFGTLAGRIDEAPPGDYSDVLNDTDVQGYADIREHLGQNSLGLDVLAGNRVSDQPRPLVPAMFTGVLSRLRRTHNVIVVDTSDDLEHPVMKAVFDACDTIVFVSGLTADTSLPVTRSIDLLRSMGYHELVSRSMIILNDSRNKYDNNARLYLTERFAQSGASVEFMPYDPHLAKGGIIDTQHEVKKKTRLRLFEITAALADKYTPEADRPH</sequence>
<dbReference type="GO" id="GO:0005524">
    <property type="term" value="F:ATP binding"/>
    <property type="evidence" value="ECO:0007669"/>
    <property type="project" value="TreeGrafter"/>
</dbReference>
<dbReference type="InterPro" id="IPR002586">
    <property type="entry name" value="CobQ/CobB/MinD/ParA_Nub-bd_dom"/>
</dbReference>